<keyword evidence="4 7" id="KW-0812">Transmembrane</keyword>
<organism evidence="8 9">
    <name type="scientific">Stichopus japonicus</name>
    <name type="common">Sea cucumber</name>
    <dbReference type="NCBI Taxonomy" id="307972"/>
    <lineage>
        <taxon>Eukaryota</taxon>
        <taxon>Metazoa</taxon>
        <taxon>Echinodermata</taxon>
        <taxon>Eleutherozoa</taxon>
        <taxon>Echinozoa</taxon>
        <taxon>Holothuroidea</taxon>
        <taxon>Aspidochirotacea</taxon>
        <taxon>Aspidochirotida</taxon>
        <taxon>Stichopodidae</taxon>
        <taxon>Apostichopus</taxon>
    </lineage>
</organism>
<feature type="non-terminal residue" evidence="8">
    <location>
        <position position="229"/>
    </location>
</feature>
<feature type="transmembrane region" description="Helical" evidence="7">
    <location>
        <begin position="191"/>
        <end position="214"/>
    </location>
</feature>
<evidence type="ECO:0000256" key="4">
    <source>
        <dbReference type="ARBA" id="ARBA00022692"/>
    </source>
</evidence>
<evidence type="ECO:0000256" key="2">
    <source>
        <dbReference type="ARBA" id="ARBA00006364"/>
    </source>
</evidence>
<evidence type="ECO:0000256" key="6">
    <source>
        <dbReference type="ARBA" id="ARBA00023136"/>
    </source>
</evidence>
<dbReference type="GO" id="GO:0005886">
    <property type="term" value="C:plasma membrane"/>
    <property type="evidence" value="ECO:0007669"/>
    <property type="project" value="UniProtKB-SubCell"/>
</dbReference>
<evidence type="ECO:0000256" key="7">
    <source>
        <dbReference type="RuleBase" id="RU368041"/>
    </source>
</evidence>
<keyword evidence="5 7" id="KW-1133">Transmembrane helix</keyword>
<evidence type="ECO:0000256" key="5">
    <source>
        <dbReference type="ARBA" id="ARBA00022989"/>
    </source>
</evidence>
<evidence type="ECO:0000256" key="3">
    <source>
        <dbReference type="ARBA" id="ARBA00022475"/>
    </source>
</evidence>
<evidence type="ECO:0000256" key="1">
    <source>
        <dbReference type="ARBA" id="ARBA00004651"/>
    </source>
</evidence>
<dbReference type="EMBL" id="MRZV01000121">
    <property type="protein sequence ID" value="PIK58145.1"/>
    <property type="molecule type" value="Genomic_DNA"/>
</dbReference>
<comment type="similarity">
    <text evidence="2 7">Belongs to the NKAIN family.</text>
</comment>
<keyword evidence="9" id="KW-1185">Reference proteome</keyword>
<dbReference type="InterPro" id="IPR008516">
    <property type="entry name" value="Na/K-Atpase_Interacting"/>
</dbReference>
<keyword evidence="3 7" id="KW-1003">Cell membrane</keyword>
<dbReference type="PANTHER" id="PTHR13084">
    <property type="entry name" value="T-CELL LYMPHOMA BREAKPOINT-ASSOCIATED TARGET 1-RELATED"/>
    <property type="match status" value="1"/>
</dbReference>
<comment type="caution">
    <text evidence="8">The sequence shown here is derived from an EMBL/GenBank/DDBJ whole genome shotgun (WGS) entry which is preliminary data.</text>
</comment>
<accession>A0A2G8LD59</accession>
<dbReference type="OrthoDB" id="10050321at2759"/>
<evidence type="ECO:0000313" key="8">
    <source>
        <dbReference type="EMBL" id="PIK58145.1"/>
    </source>
</evidence>
<evidence type="ECO:0000313" key="9">
    <source>
        <dbReference type="Proteomes" id="UP000230750"/>
    </source>
</evidence>
<feature type="transmembrane region" description="Helical" evidence="7">
    <location>
        <begin position="72"/>
        <end position="94"/>
    </location>
</feature>
<comment type="subcellular location">
    <subcellularLocation>
        <location evidence="1 7">Cell membrane</location>
        <topology evidence="1 7">Multi-pass membrane protein</topology>
    </subcellularLocation>
</comment>
<dbReference type="GO" id="GO:0002028">
    <property type="term" value="P:regulation of sodium ion transport"/>
    <property type="evidence" value="ECO:0007669"/>
    <property type="project" value="UniProtKB-UniRule"/>
</dbReference>
<name>A0A2G8LD59_STIJA</name>
<reference evidence="8 9" key="1">
    <citation type="journal article" date="2017" name="PLoS Biol.">
        <title>The sea cucumber genome provides insights into morphological evolution and visceral regeneration.</title>
        <authorList>
            <person name="Zhang X."/>
            <person name="Sun L."/>
            <person name="Yuan J."/>
            <person name="Sun Y."/>
            <person name="Gao Y."/>
            <person name="Zhang L."/>
            <person name="Li S."/>
            <person name="Dai H."/>
            <person name="Hamel J.F."/>
            <person name="Liu C."/>
            <person name="Yu Y."/>
            <person name="Liu S."/>
            <person name="Lin W."/>
            <person name="Guo K."/>
            <person name="Jin S."/>
            <person name="Xu P."/>
            <person name="Storey K.B."/>
            <person name="Huan P."/>
            <person name="Zhang T."/>
            <person name="Zhou Y."/>
            <person name="Zhang J."/>
            <person name="Lin C."/>
            <person name="Li X."/>
            <person name="Xing L."/>
            <person name="Huo D."/>
            <person name="Sun M."/>
            <person name="Wang L."/>
            <person name="Mercier A."/>
            <person name="Li F."/>
            <person name="Yang H."/>
            <person name="Xiang J."/>
        </authorList>
    </citation>
    <scope>NUCLEOTIDE SEQUENCE [LARGE SCALE GENOMIC DNA]</scope>
    <source>
        <strain evidence="8">Shaxun</strain>
        <tissue evidence="8">Muscle</tissue>
    </source>
</reference>
<dbReference type="Proteomes" id="UP000230750">
    <property type="component" value="Unassembled WGS sequence"/>
</dbReference>
<dbReference type="AlphaFoldDB" id="A0A2G8LD59"/>
<proteinExistence type="inferred from homology"/>
<feature type="transmembrane region" description="Helical" evidence="7">
    <location>
        <begin position="101"/>
        <end position="124"/>
    </location>
</feature>
<dbReference type="Pfam" id="PF05640">
    <property type="entry name" value="NKAIN"/>
    <property type="match status" value="1"/>
</dbReference>
<dbReference type="PANTHER" id="PTHR13084:SF6">
    <property type="entry name" value="SODIUM_POTASSIUM-TRANSPORTING ATPASE SUBUNIT BETA-1-INTERACTING PROTEIN"/>
    <property type="match status" value="1"/>
</dbReference>
<sequence length="229" mass="26270">MDSHFVANCDLGVSEDSHGKLNNTNYEGECVIQFERKGSTFLIIHEYSCICHRFGFLQVATLERLVFDFLGYMWAPILTGFLNIIFILFGIFGAHQFRPKLLVVYAVWSALWLLWNLFVIFLYLEIAGLSLEKHSYFLNFGSGSESWWYENGLGCNVTYNITTADNGRVQQTRLGVEGCFLDYRYVEVIHAAVHIVLTLISLVVSILLIQYITLTHHTNHSPYNSSQYT</sequence>
<gene>
    <name evidence="8" type="ORF">BSL78_04945</name>
</gene>
<protein>
    <recommendedName>
        <fullName evidence="7">Sodium/potassium-transporting ATPase subunit beta-1-interacting protein</fullName>
        <shortName evidence="7">Na(+)/K(+)-transporting ATPase subunit beta-1-interacting protein</shortName>
    </recommendedName>
</protein>
<keyword evidence="6 7" id="KW-0472">Membrane</keyword>